<feature type="compositionally biased region" description="Polar residues" evidence="1">
    <location>
        <begin position="132"/>
        <end position="146"/>
    </location>
</feature>
<accession>A0A238XFT9</accession>
<evidence type="ECO:0000313" key="3">
    <source>
        <dbReference type="EMBL" id="SNR57478.1"/>
    </source>
</evidence>
<protein>
    <submittedName>
        <fullName evidence="3">DNA-binding transcriptional regulator, XRE-family HTH domain</fullName>
    </submittedName>
</protein>
<dbReference type="SMART" id="SM00530">
    <property type="entry name" value="HTH_XRE"/>
    <property type="match status" value="1"/>
</dbReference>
<dbReference type="RefSeq" id="WP_089332577.1">
    <property type="nucleotide sequence ID" value="NZ_FZNS01000004.1"/>
</dbReference>
<dbReference type="AlphaFoldDB" id="A0A238XFT9"/>
<dbReference type="Gene3D" id="1.10.260.40">
    <property type="entry name" value="lambda repressor-like DNA-binding domains"/>
    <property type="match status" value="1"/>
</dbReference>
<dbReference type="PROSITE" id="PS50943">
    <property type="entry name" value="HTH_CROC1"/>
    <property type="match status" value="1"/>
</dbReference>
<evidence type="ECO:0000259" key="2">
    <source>
        <dbReference type="PROSITE" id="PS50943"/>
    </source>
</evidence>
<dbReference type="GO" id="GO:0003677">
    <property type="term" value="F:DNA binding"/>
    <property type="evidence" value="ECO:0007669"/>
    <property type="project" value="UniProtKB-KW"/>
</dbReference>
<keyword evidence="4" id="KW-1185">Reference proteome</keyword>
<feature type="region of interest" description="Disordered" evidence="1">
    <location>
        <begin position="132"/>
        <end position="166"/>
    </location>
</feature>
<feature type="domain" description="HTH cro/C1-type" evidence="2">
    <location>
        <begin position="5"/>
        <end position="60"/>
    </location>
</feature>
<dbReference type="InterPro" id="IPR010982">
    <property type="entry name" value="Lambda_DNA-bd_dom_sf"/>
</dbReference>
<keyword evidence="3" id="KW-0238">DNA-binding</keyword>
<evidence type="ECO:0000256" key="1">
    <source>
        <dbReference type="SAM" id="MobiDB-lite"/>
    </source>
</evidence>
<reference evidence="4" key="1">
    <citation type="submission" date="2017-06" db="EMBL/GenBank/DDBJ databases">
        <authorList>
            <person name="Varghese N."/>
            <person name="Submissions S."/>
        </authorList>
    </citation>
    <scope>NUCLEOTIDE SEQUENCE [LARGE SCALE GENOMIC DNA]</scope>
    <source>
        <strain evidence="4">DSM 28041</strain>
    </source>
</reference>
<sequence>MVDRIREILHSHELTPTQFADAIQVSRPVISHILSGRNKPSLEVVQKIVAAFPDIALSWLLTGSGAMKEAAPAEHVLAQSRTRAPRPATTVASTIPPQPPLKEPEMVASATQPLQSEPQPAVVVQSDAEVVSTPSMSARESSTSRVAPTARVSLPQTPAPTPNSDLLVGIAEPGKRIRRIVIFYQDGTFSDYQPEAV</sequence>
<dbReference type="InterPro" id="IPR001387">
    <property type="entry name" value="Cro/C1-type_HTH"/>
</dbReference>
<name>A0A238XFT9_9BACT</name>
<proteinExistence type="predicted"/>
<dbReference type="SUPFAM" id="SSF47413">
    <property type="entry name" value="lambda repressor-like DNA-binding domains"/>
    <property type="match status" value="1"/>
</dbReference>
<evidence type="ECO:0000313" key="4">
    <source>
        <dbReference type="Proteomes" id="UP000198310"/>
    </source>
</evidence>
<dbReference type="CDD" id="cd00093">
    <property type="entry name" value="HTH_XRE"/>
    <property type="match status" value="1"/>
</dbReference>
<dbReference type="EMBL" id="FZNS01000004">
    <property type="protein sequence ID" value="SNR57478.1"/>
    <property type="molecule type" value="Genomic_DNA"/>
</dbReference>
<dbReference type="Pfam" id="PF01381">
    <property type="entry name" value="HTH_3"/>
    <property type="match status" value="1"/>
</dbReference>
<gene>
    <name evidence="3" type="ORF">SAMN06269173_10436</name>
</gene>
<dbReference type="Proteomes" id="UP000198310">
    <property type="component" value="Unassembled WGS sequence"/>
</dbReference>
<feature type="region of interest" description="Disordered" evidence="1">
    <location>
        <begin position="80"/>
        <end position="101"/>
    </location>
</feature>
<organism evidence="3 4">
    <name type="scientific">Hymenobacter mucosus</name>
    <dbReference type="NCBI Taxonomy" id="1411120"/>
    <lineage>
        <taxon>Bacteria</taxon>
        <taxon>Pseudomonadati</taxon>
        <taxon>Bacteroidota</taxon>
        <taxon>Cytophagia</taxon>
        <taxon>Cytophagales</taxon>
        <taxon>Hymenobacteraceae</taxon>
        <taxon>Hymenobacter</taxon>
    </lineage>
</organism>